<dbReference type="InterPro" id="IPR036396">
    <property type="entry name" value="Cyt_P450_sf"/>
</dbReference>
<sequence>MCESLRLYPPVPFEHTVSVDSDTLPSGHQIGKNTRVIYSPYSMGRMEEIWGGDCLEFKPERWISNKGELGDVSPYKFTAFNAGSESLYRQGIGHGGDESCWRRCDMEL</sequence>
<keyword evidence="7" id="KW-0503">Monooxygenase</keyword>
<dbReference type="Gene3D" id="1.10.630.10">
    <property type="entry name" value="Cytochrome P450"/>
    <property type="match status" value="1"/>
</dbReference>
<dbReference type="GO" id="GO:0020037">
    <property type="term" value="F:heme binding"/>
    <property type="evidence" value="ECO:0007669"/>
    <property type="project" value="InterPro"/>
</dbReference>
<evidence type="ECO:0000256" key="4">
    <source>
        <dbReference type="ARBA" id="ARBA00022723"/>
    </source>
</evidence>
<protein>
    <submittedName>
        <fullName evidence="8">CYTOCHROME P450</fullName>
    </submittedName>
</protein>
<dbReference type="GO" id="GO:0004497">
    <property type="term" value="F:monooxygenase activity"/>
    <property type="evidence" value="ECO:0007669"/>
    <property type="project" value="UniProtKB-KW"/>
</dbReference>
<keyword evidence="6" id="KW-0408">Iron</keyword>
<dbReference type="GO" id="GO:0016705">
    <property type="term" value="F:oxidoreductase activity, acting on paired donors, with incorporation or reduction of molecular oxygen"/>
    <property type="evidence" value="ECO:0007669"/>
    <property type="project" value="InterPro"/>
</dbReference>
<organism evidence="8 9">
    <name type="scientific">Salix viminalis</name>
    <name type="common">Common osier</name>
    <name type="synonym">Basket willow</name>
    <dbReference type="NCBI Taxonomy" id="40686"/>
    <lineage>
        <taxon>Eukaryota</taxon>
        <taxon>Viridiplantae</taxon>
        <taxon>Streptophyta</taxon>
        <taxon>Embryophyta</taxon>
        <taxon>Tracheophyta</taxon>
        <taxon>Spermatophyta</taxon>
        <taxon>Magnoliopsida</taxon>
        <taxon>eudicotyledons</taxon>
        <taxon>Gunneridae</taxon>
        <taxon>Pentapetalae</taxon>
        <taxon>rosids</taxon>
        <taxon>fabids</taxon>
        <taxon>Malpighiales</taxon>
        <taxon>Salicaceae</taxon>
        <taxon>Saliceae</taxon>
        <taxon>Salix</taxon>
    </lineage>
</organism>
<keyword evidence="4" id="KW-0479">Metal-binding</keyword>
<evidence type="ECO:0000256" key="1">
    <source>
        <dbReference type="ARBA" id="ARBA00001971"/>
    </source>
</evidence>
<evidence type="ECO:0000313" key="9">
    <source>
        <dbReference type="Proteomes" id="UP001151529"/>
    </source>
</evidence>
<comment type="cofactor">
    <cofactor evidence="1">
        <name>heme</name>
        <dbReference type="ChEBI" id="CHEBI:30413"/>
    </cofactor>
</comment>
<dbReference type="Pfam" id="PF00067">
    <property type="entry name" value="p450"/>
    <property type="match status" value="1"/>
</dbReference>
<accession>A0A9Q0NVB4</accession>
<comment type="similarity">
    <text evidence="2">Belongs to the cytochrome P450 family.</text>
</comment>
<evidence type="ECO:0000256" key="5">
    <source>
        <dbReference type="ARBA" id="ARBA00023002"/>
    </source>
</evidence>
<dbReference type="EMBL" id="JAPFFL010000015">
    <property type="protein sequence ID" value="KAJ6676584.1"/>
    <property type="molecule type" value="Genomic_DNA"/>
</dbReference>
<evidence type="ECO:0000313" key="8">
    <source>
        <dbReference type="EMBL" id="KAJ6676584.1"/>
    </source>
</evidence>
<evidence type="ECO:0000256" key="2">
    <source>
        <dbReference type="ARBA" id="ARBA00010617"/>
    </source>
</evidence>
<dbReference type="PANTHER" id="PTHR24296">
    <property type="entry name" value="CYTOCHROME P450"/>
    <property type="match status" value="1"/>
</dbReference>
<dbReference type="InterPro" id="IPR001128">
    <property type="entry name" value="Cyt_P450"/>
</dbReference>
<evidence type="ECO:0000256" key="7">
    <source>
        <dbReference type="ARBA" id="ARBA00023033"/>
    </source>
</evidence>
<evidence type="ECO:0000256" key="3">
    <source>
        <dbReference type="ARBA" id="ARBA00022617"/>
    </source>
</evidence>
<reference evidence="8" key="2">
    <citation type="journal article" date="2023" name="Int. J. Mol. Sci.">
        <title>De Novo Assembly and Annotation of 11 Diverse Shrub Willow (Salix) Genomes Reveals Novel Gene Organization in Sex-Linked Regions.</title>
        <authorList>
            <person name="Hyden B."/>
            <person name="Feng K."/>
            <person name="Yates T.B."/>
            <person name="Jawdy S."/>
            <person name="Cereghino C."/>
            <person name="Smart L.B."/>
            <person name="Muchero W."/>
        </authorList>
    </citation>
    <scope>NUCLEOTIDE SEQUENCE [LARGE SCALE GENOMIC DNA]</scope>
    <source>
        <tissue evidence="8">Shoot tip</tissue>
    </source>
</reference>
<keyword evidence="5" id="KW-0560">Oxidoreductase</keyword>
<proteinExistence type="inferred from homology"/>
<dbReference type="SUPFAM" id="SSF48264">
    <property type="entry name" value="Cytochrome P450"/>
    <property type="match status" value="1"/>
</dbReference>
<evidence type="ECO:0000256" key="6">
    <source>
        <dbReference type="ARBA" id="ARBA00023004"/>
    </source>
</evidence>
<comment type="caution">
    <text evidence="8">The sequence shown here is derived from an EMBL/GenBank/DDBJ whole genome shotgun (WGS) entry which is preliminary data.</text>
</comment>
<dbReference type="Proteomes" id="UP001151529">
    <property type="component" value="Chromosome 15Z"/>
</dbReference>
<gene>
    <name evidence="8" type="ORF">OIU85_009820</name>
</gene>
<keyword evidence="3" id="KW-0349">Heme</keyword>
<dbReference type="GO" id="GO:0005506">
    <property type="term" value="F:iron ion binding"/>
    <property type="evidence" value="ECO:0007669"/>
    <property type="project" value="InterPro"/>
</dbReference>
<reference evidence="8" key="1">
    <citation type="submission" date="2022-11" db="EMBL/GenBank/DDBJ databases">
        <authorList>
            <person name="Hyden B.L."/>
            <person name="Feng K."/>
            <person name="Yates T."/>
            <person name="Jawdy S."/>
            <person name="Smart L.B."/>
            <person name="Muchero W."/>
        </authorList>
    </citation>
    <scope>NUCLEOTIDE SEQUENCE</scope>
    <source>
        <tissue evidence="8">Shoot tip</tissue>
    </source>
</reference>
<dbReference type="OrthoDB" id="834727at2759"/>
<name>A0A9Q0NVB4_SALVM</name>
<dbReference type="AlphaFoldDB" id="A0A9Q0NVB4"/>
<keyword evidence="9" id="KW-1185">Reference proteome</keyword>